<proteinExistence type="predicted"/>
<dbReference type="GO" id="GO:0016798">
    <property type="term" value="F:hydrolase activity, acting on glycosyl bonds"/>
    <property type="evidence" value="ECO:0007669"/>
    <property type="project" value="UniProtKB-KW"/>
</dbReference>
<sequence>MGKIFKVIAVLLGLLVTLIVAAVIIIPLVVEPNDFRDEIVSEVKKATGRDLQIDGDLKLSVFPWLGLELGGLELKNASGFGDVPFASIKQAVVRVKLMPLLSKQIEVDRVTLDGLQLNLARMKDGRTNWDDLTAADNNQPPEQKEAQGEPEAMPLAGLAIGGVNISNANLSWRDDTTGQQVSIQQLNVEVGAITPGQPVALDIEFSLNNREPNLQAKIKLSANPLLDLDKGHLSIKKLVLTVAAKGEALAGKDVDLRLETGVDTDLAGQNIALSGLQFDAAGLSLSGDLKGRNLVTAPAFSGNFTLAEFNLRSLLSTHGLSVPETADAAVLTRVALAFDMAGTTEGVKLKKLDLVLDDSKLSGNITVNNLSAAMPAVGFDLNLNAIDLDRYLPPQTDGEVQPADNTTATTQDEDAQQNQGLLPVDMLRQLDINGVFTVGKLTVMKLQMEGIQLNVKAADGKINIGQQIKQFYQGSLQGKVDIDVSGKQPLLQLNEQLQGVQAGPLLKDATGEDRLTGLGRFNVDLKTRGNSEQALRQGLNGNLGFRFENGAIKGINVAQILRETWAKLNGKSVPPSSESKQTDFSELSGSALITNGVLNNEDLMAKSPFLRIDGAGQVDLVKEVLDYTLTTTIVSTMEGQGGGELTGLTGVPIPVRLTGSLADPKPSVDTEVLAKRLLQGKLGEQKEKLQQKAQEKIQEKLKGKLPGGLQDRLKGLL</sequence>
<accession>A0A3B1C3Z2</accession>
<reference evidence="3" key="1">
    <citation type="submission" date="2018-06" db="EMBL/GenBank/DDBJ databases">
        <authorList>
            <person name="Zhirakovskaya E."/>
        </authorList>
    </citation>
    <scope>NUCLEOTIDE SEQUENCE</scope>
</reference>
<dbReference type="InterPro" id="IPR052894">
    <property type="entry name" value="AsmA-related"/>
</dbReference>
<feature type="region of interest" description="Disordered" evidence="1">
    <location>
        <begin position="394"/>
        <end position="415"/>
    </location>
</feature>
<dbReference type="GO" id="GO:0005886">
    <property type="term" value="C:plasma membrane"/>
    <property type="evidence" value="ECO:0007669"/>
    <property type="project" value="TreeGrafter"/>
</dbReference>
<dbReference type="AlphaFoldDB" id="A0A3B1C3Z2"/>
<feature type="domain" description="AsmA" evidence="2">
    <location>
        <begin position="1"/>
        <end position="603"/>
    </location>
</feature>
<dbReference type="EC" id="3.2.2.-" evidence="3"/>
<dbReference type="PANTHER" id="PTHR30441:SF4">
    <property type="entry name" value="PROTEIN ASMA"/>
    <property type="match status" value="1"/>
</dbReference>
<organism evidence="3">
    <name type="scientific">hydrothermal vent metagenome</name>
    <dbReference type="NCBI Taxonomy" id="652676"/>
    <lineage>
        <taxon>unclassified sequences</taxon>
        <taxon>metagenomes</taxon>
        <taxon>ecological metagenomes</taxon>
    </lineage>
</organism>
<keyword evidence="3" id="KW-0326">Glycosidase</keyword>
<dbReference type="GO" id="GO:0090313">
    <property type="term" value="P:regulation of protein targeting to membrane"/>
    <property type="evidence" value="ECO:0007669"/>
    <property type="project" value="TreeGrafter"/>
</dbReference>
<gene>
    <name evidence="3" type="ORF">MNBD_GAMMA26-25</name>
</gene>
<protein>
    <submittedName>
        <fullName evidence="3">A/G-specific adenine glycosylase</fullName>
        <ecNumber evidence="3">3.2.2.-</ecNumber>
    </submittedName>
</protein>
<dbReference type="Pfam" id="PF05170">
    <property type="entry name" value="AsmA"/>
    <property type="match status" value="1"/>
</dbReference>
<dbReference type="EMBL" id="UOFX01000089">
    <property type="protein sequence ID" value="VAX11627.1"/>
    <property type="molecule type" value="Genomic_DNA"/>
</dbReference>
<name>A0A3B1C3Z2_9ZZZZ</name>
<evidence type="ECO:0000313" key="3">
    <source>
        <dbReference type="EMBL" id="VAX11627.1"/>
    </source>
</evidence>
<evidence type="ECO:0000259" key="2">
    <source>
        <dbReference type="Pfam" id="PF05170"/>
    </source>
</evidence>
<keyword evidence="3" id="KW-0378">Hydrolase</keyword>
<evidence type="ECO:0000256" key="1">
    <source>
        <dbReference type="SAM" id="MobiDB-lite"/>
    </source>
</evidence>
<dbReference type="InterPro" id="IPR007844">
    <property type="entry name" value="AsmA"/>
</dbReference>
<dbReference type="PANTHER" id="PTHR30441">
    <property type="entry name" value="DUF748 DOMAIN-CONTAINING PROTEIN"/>
    <property type="match status" value="1"/>
</dbReference>
<feature type="region of interest" description="Disordered" evidence="1">
    <location>
        <begin position="129"/>
        <end position="149"/>
    </location>
</feature>